<proteinExistence type="predicted"/>
<feature type="compositionally biased region" description="Low complexity" evidence="1">
    <location>
        <begin position="73"/>
        <end position="88"/>
    </location>
</feature>
<comment type="caution">
    <text evidence="2">The sequence shown here is derived from an EMBL/GenBank/DDBJ whole genome shotgun (WGS) entry which is preliminary data.</text>
</comment>
<evidence type="ECO:0000313" key="2">
    <source>
        <dbReference type="EMBL" id="MCE2054900.1"/>
    </source>
</evidence>
<feature type="compositionally biased region" description="Polar residues" evidence="1">
    <location>
        <begin position="57"/>
        <end position="68"/>
    </location>
</feature>
<sequence>MAPKQAIKRCGKAKATKRSRLANEQTNSGEEYQLPQTQEANKLKTALSPAAPARMGSTATPSHSSHSLVSDKGSPSASNSVDSASGNGPQSTHSVPPVNQVEQRRKLGKDISQAKWAVKANGSKLRSHIEALDIIKVWGVLVDIIPEAINRYYLGDDHAQIGTSAYEEKARDKDSIRLIETASGYGWNPLFPKPH</sequence>
<feature type="compositionally biased region" description="Basic residues" evidence="1">
    <location>
        <begin position="1"/>
        <end position="20"/>
    </location>
</feature>
<reference evidence="2 3" key="1">
    <citation type="journal article" date="2021" name="BMC Genomics">
        <title>Datura genome reveals duplications of psychoactive alkaloid biosynthetic genes and high mutation rate following tissue culture.</title>
        <authorList>
            <person name="Rajewski A."/>
            <person name="Carter-House D."/>
            <person name="Stajich J."/>
            <person name="Litt A."/>
        </authorList>
    </citation>
    <scope>NUCLEOTIDE SEQUENCE [LARGE SCALE GENOMIC DNA]</scope>
    <source>
        <strain evidence="2">AR-01</strain>
    </source>
</reference>
<gene>
    <name evidence="2" type="ORF">HAX54_041618</name>
</gene>
<evidence type="ECO:0000256" key="1">
    <source>
        <dbReference type="SAM" id="MobiDB-lite"/>
    </source>
</evidence>
<dbReference type="EMBL" id="JACEIK010006012">
    <property type="protein sequence ID" value="MCE2054900.1"/>
    <property type="molecule type" value="Genomic_DNA"/>
</dbReference>
<organism evidence="2 3">
    <name type="scientific">Datura stramonium</name>
    <name type="common">Jimsonweed</name>
    <name type="synonym">Common thornapple</name>
    <dbReference type="NCBI Taxonomy" id="4076"/>
    <lineage>
        <taxon>Eukaryota</taxon>
        <taxon>Viridiplantae</taxon>
        <taxon>Streptophyta</taxon>
        <taxon>Embryophyta</taxon>
        <taxon>Tracheophyta</taxon>
        <taxon>Spermatophyta</taxon>
        <taxon>Magnoliopsida</taxon>
        <taxon>eudicotyledons</taxon>
        <taxon>Gunneridae</taxon>
        <taxon>Pentapetalae</taxon>
        <taxon>asterids</taxon>
        <taxon>lamiids</taxon>
        <taxon>Solanales</taxon>
        <taxon>Solanaceae</taxon>
        <taxon>Solanoideae</taxon>
        <taxon>Datureae</taxon>
        <taxon>Datura</taxon>
    </lineage>
</organism>
<feature type="compositionally biased region" description="Polar residues" evidence="1">
    <location>
        <begin position="22"/>
        <end position="40"/>
    </location>
</feature>
<evidence type="ECO:0000313" key="3">
    <source>
        <dbReference type="Proteomes" id="UP000823775"/>
    </source>
</evidence>
<name>A0ABS8VZM5_DATST</name>
<accession>A0ABS8VZM5</accession>
<dbReference type="Proteomes" id="UP000823775">
    <property type="component" value="Unassembled WGS sequence"/>
</dbReference>
<protein>
    <submittedName>
        <fullName evidence="2">Uncharacterized protein</fullName>
    </submittedName>
</protein>
<keyword evidence="3" id="KW-1185">Reference proteome</keyword>
<feature type="region of interest" description="Disordered" evidence="1">
    <location>
        <begin position="1"/>
        <end position="107"/>
    </location>
</feature>